<keyword evidence="2" id="KW-0812">Transmembrane</keyword>
<keyword evidence="4" id="KW-1185">Reference proteome</keyword>
<dbReference type="Pfam" id="PF11241">
    <property type="entry name" value="DUF3043"/>
    <property type="match status" value="1"/>
</dbReference>
<evidence type="ECO:0000256" key="1">
    <source>
        <dbReference type="SAM" id="MobiDB-lite"/>
    </source>
</evidence>
<feature type="region of interest" description="Disordered" evidence="1">
    <location>
        <begin position="1"/>
        <end position="53"/>
    </location>
</feature>
<feature type="compositionally biased region" description="Basic and acidic residues" evidence="1">
    <location>
        <begin position="1"/>
        <end position="18"/>
    </location>
</feature>
<keyword evidence="2" id="KW-1133">Transmembrane helix</keyword>
<dbReference type="Proteomes" id="UP001321506">
    <property type="component" value="Unassembled WGS sequence"/>
</dbReference>
<reference evidence="3 4" key="1">
    <citation type="submission" date="2023-04" db="EMBL/GenBank/DDBJ databases">
        <title>Klugiella caeni sp. nov. isolated from the sludge of biochemical tank.</title>
        <authorList>
            <person name="Geng K."/>
        </authorList>
    </citation>
    <scope>NUCLEOTIDE SEQUENCE [LARGE SCALE GENOMIC DNA]</scope>
    <source>
        <strain evidence="3 4">YN-L-19</strain>
    </source>
</reference>
<dbReference type="EMBL" id="JASATX010000001">
    <property type="protein sequence ID" value="MDI2098228.1"/>
    <property type="molecule type" value="Genomic_DNA"/>
</dbReference>
<comment type="caution">
    <text evidence="3">The sequence shown here is derived from an EMBL/GenBank/DDBJ whole genome shotgun (WGS) entry which is preliminary data.</text>
</comment>
<name>A0AAW6T818_9MICO</name>
<gene>
    <name evidence="3" type="ORF">QF206_04520</name>
</gene>
<dbReference type="AlphaFoldDB" id="A0AAW6T818"/>
<proteinExistence type="predicted"/>
<accession>A0AAW6T818</accession>
<feature type="transmembrane region" description="Helical" evidence="2">
    <location>
        <begin position="99"/>
        <end position="119"/>
    </location>
</feature>
<dbReference type="RefSeq" id="WP_281487977.1">
    <property type="nucleotide sequence ID" value="NZ_CP159582.1"/>
</dbReference>
<keyword evidence="2" id="KW-0472">Membrane</keyword>
<evidence type="ECO:0000313" key="3">
    <source>
        <dbReference type="EMBL" id="MDI2098228.1"/>
    </source>
</evidence>
<evidence type="ECO:0000313" key="4">
    <source>
        <dbReference type="Proteomes" id="UP001321506"/>
    </source>
</evidence>
<protein>
    <submittedName>
        <fullName evidence="3">DUF3043 domain-containing protein</fullName>
    </submittedName>
</protein>
<sequence length="194" mass="22284">MAKTTDRASHSPADKPSDEPSAVEGKGRPTPSRRQQEAARKRPLVADQSKEARREARAKLNVARERARIGLANGEERYLPERDRGPQKRWVRDYVDARFSVGEFLIPLMLIVLVITFVQDPMIQLISMVALWVFFGLAVLDSIFLGWQVRRKLSAKFGADRLERGVRWYAAMRGLQMRVMRLPKPQVKRGQYPE</sequence>
<dbReference type="InterPro" id="IPR021403">
    <property type="entry name" value="DUF3043"/>
</dbReference>
<feature type="transmembrane region" description="Helical" evidence="2">
    <location>
        <begin position="125"/>
        <end position="147"/>
    </location>
</feature>
<organism evidence="3 4">
    <name type="scientific">Ruicaihuangia caeni</name>
    <dbReference type="NCBI Taxonomy" id="3042517"/>
    <lineage>
        <taxon>Bacteria</taxon>
        <taxon>Bacillati</taxon>
        <taxon>Actinomycetota</taxon>
        <taxon>Actinomycetes</taxon>
        <taxon>Micrococcales</taxon>
        <taxon>Microbacteriaceae</taxon>
        <taxon>Ruicaihuangia</taxon>
    </lineage>
</organism>
<evidence type="ECO:0000256" key="2">
    <source>
        <dbReference type="SAM" id="Phobius"/>
    </source>
</evidence>